<keyword evidence="3" id="KW-1185">Reference proteome</keyword>
<dbReference type="Proteomes" id="UP000503046">
    <property type="component" value="Segment"/>
</dbReference>
<proteinExistence type="predicted"/>
<organism evidence="2 3">
    <name type="scientific">Ochrobactrum phage vB_OspP_OH</name>
    <dbReference type="NCBI Taxonomy" id="2712957"/>
    <lineage>
        <taxon>Viruses</taxon>
        <taxon>Duplodnaviria</taxon>
        <taxon>Heunggongvirae</taxon>
        <taxon>Uroviricota</taxon>
        <taxon>Caudoviricetes</taxon>
        <taxon>Wolominvirus</taxon>
        <taxon>Wolominvirus OH</taxon>
    </lineage>
</organism>
<reference evidence="2 3" key="1">
    <citation type="submission" date="2020-02" db="EMBL/GenBank/DDBJ databases">
        <title>Identification and Characterization of First Virulent Phages, Including a Novel Jumbo Virus, Infecting Ochrobactrum spp.</title>
        <authorList>
            <person name="Decewicz P."/>
            <person name="Golec P."/>
            <person name="Szymczak M."/>
            <person name="Radlinska M."/>
            <person name="Dziewit L."/>
        </authorList>
    </citation>
    <scope>NUCLEOTIDE SEQUENCE [LARGE SCALE GENOMIC DNA]</scope>
</reference>
<feature type="region of interest" description="Disordered" evidence="1">
    <location>
        <begin position="159"/>
        <end position="183"/>
    </location>
</feature>
<accession>A0A6G6XXP1</accession>
<evidence type="ECO:0000313" key="2">
    <source>
        <dbReference type="EMBL" id="QIG66071.1"/>
    </source>
</evidence>
<name>A0A6G6XXP1_9CAUD</name>
<feature type="region of interest" description="Disordered" evidence="1">
    <location>
        <begin position="198"/>
        <end position="217"/>
    </location>
</feature>
<feature type="region of interest" description="Disordered" evidence="1">
    <location>
        <begin position="109"/>
        <end position="142"/>
    </location>
</feature>
<feature type="compositionally biased region" description="Basic and acidic residues" evidence="1">
    <location>
        <begin position="126"/>
        <end position="135"/>
    </location>
</feature>
<protein>
    <submittedName>
        <fullName evidence="2">Uncharacterized protein</fullName>
    </submittedName>
</protein>
<feature type="compositionally biased region" description="Acidic residues" evidence="1">
    <location>
        <begin position="198"/>
        <end position="209"/>
    </location>
</feature>
<sequence length="335" mass="36884">MSIHHTQIKKAEKAGIILEEIEGSENVLARWPKRAVSMEFASAADALTQMDAIQRIYSEFNDKYTVQTGIEPRMIHVVWPEEGISEAMTPTDAIKRLRKDKVTFSMQSFSDTLGNGHAENVDGSDAPEHGAKSDDEPFEDPNPVSLVVKRAENGVALDGGVAYREGTPAGDCPFNSETDDDEEYANFEKWNEEWDAAADEAAENGEEQDGTPTGGSVVSARYRQRYAELGHPTHCGDWLAETLNGFCTGSAHTDLTVFEAICGENGVDTSRYKRDGIGWQGRIRMTGRNLLAKRVYTAGGILRLPVTLHQDGVTELKAPAEWMAAQRYKMPKAAQ</sequence>
<evidence type="ECO:0000256" key="1">
    <source>
        <dbReference type="SAM" id="MobiDB-lite"/>
    </source>
</evidence>
<gene>
    <name evidence="2" type="ORF">phiOH_p15</name>
</gene>
<dbReference type="EMBL" id="MT028492">
    <property type="protein sequence ID" value="QIG66071.1"/>
    <property type="molecule type" value="Genomic_DNA"/>
</dbReference>
<evidence type="ECO:0000313" key="3">
    <source>
        <dbReference type="Proteomes" id="UP000503046"/>
    </source>
</evidence>